<sequence length="138" mass="15514">MPITLKEASRASASDTAPLVRGHLITEAPDVHLGAYTRHRRTSPTVCTQILYHLLMASIVAMLATWRDHTKALRVPARGQVDPYPAVIRHPPKFASNAATRRGERRHTIDYSRIYPPRLLMFGSWELSHIGNIASRRA</sequence>
<evidence type="ECO:0000313" key="2">
    <source>
        <dbReference type="Proteomes" id="UP001063166"/>
    </source>
</evidence>
<gene>
    <name evidence="1" type="ORF">LshimejAT787_0100120</name>
</gene>
<keyword evidence="2" id="KW-1185">Reference proteome</keyword>
<reference evidence="1" key="1">
    <citation type="submission" date="2022-07" db="EMBL/GenBank/DDBJ databases">
        <title>The genome of Lyophyllum shimeji provides insight into the initial evolution of ectomycorrhizal fungal genome.</title>
        <authorList>
            <person name="Kobayashi Y."/>
            <person name="Shibata T."/>
            <person name="Hirakawa H."/>
            <person name="Shigenobu S."/>
            <person name="Nishiyama T."/>
            <person name="Yamada A."/>
            <person name="Hasebe M."/>
            <person name="Kawaguchi M."/>
        </authorList>
    </citation>
    <scope>NUCLEOTIDE SEQUENCE</scope>
    <source>
        <strain evidence="1">AT787</strain>
    </source>
</reference>
<dbReference type="EMBL" id="BRPK01000001">
    <property type="protein sequence ID" value="GLB33127.1"/>
    <property type="molecule type" value="Genomic_DNA"/>
</dbReference>
<dbReference type="AlphaFoldDB" id="A0A9P3PCD2"/>
<evidence type="ECO:0000313" key="1">
    <source>
        <dbReference type="EMBL" id="GLB33127.1"/>
    </source>
</evidence>
<dbReference type="Proteomes" id="UP001063166">
    <property type="component" value="Unassembled WGS sequence"/>
</dbReference>
<comment type="caution">
    <text evidence="1">The sequence shown here is derived from an EMBL/GenBank/DDBJ whole genome shotgun (WGS) entry which is preliminary data.</text>
</comment>
<accession>A0A9P3PCD2</accession>
<protein>
    <submittedName>
        <fullName evidence="1">Uncharacterized protein</fullName>
    </submittedName>
</protein>
<organism evidence="1 2">
    <name type="scientific">Lyophyllum shimeji</name>
    <name type="common">Hon-shimeji</name>
    <name type="synonym">Tricholoma shimeji</name>
    <dbReference type="NCBI Taxonomy" id="47721"/>
    <lineage>
        <taxon>Eukaryota</taxon>
        <taxon>Fungi</taxon>
        <taxon>Dikarya</taxon>
        <taxon>Basidiomycota</taxon>
        <taxon>Agaricomycotina</taxon>
        <taxon>Agaricomycetes</taxon>
        <taxon>Agaricomycetidae</taxon>
        <taxon>Agaricales</taxon>
        <taxon>Tricholomatineae</taxon>
        <taxon>Lyophyllaceae</taxon>
        <taxon>Lyophyllum</taxon>
    </lineage>
</organism>
<proteinExistence type="predicted"/>
<name>A0A9P3PCD2_LYOSH</name>